<sequence>MKAWIANEEFTPVEIGDAYAAERFVSWLKASGERQLEDTLRAFVHSPWQCGGLGVTLLDGPDDLATLRQAVLDRWEPIRAGG</sequence>
<protein>
    <submittedName>
        <fullName evidence="1">Uncharacterized protein</fullName>
    </submittedName>
</protein>
<proteinExistence type="predicted"/>
<gene>
    <name evidence="1" type="ORF">HTZ77_19735</name>
</gene>
<dbReference type="AlphaFoldDB" id="A0A7Y6M3E6"/>
<reference evidence="1 2" key="1">
    <citation type="submission" date="2020-06" db="EMBL/GenBank/DDBJ databases">
        <title>Nonomuraea sp. SMC257, a novel actinomycete isolated from soil.</title>
        <authorList>
            <person name="Chanama M."/>
        </authorList>
    </citation>
    <scope>NUCLEOTIDE SEQUENCE [LARGE SCALE GENOMIC DNA]</scope>
    <source>
        <strain evidence="1 2">SMC257</strain>
    </source>
</reference>
<evidence type="ECO:0000313" key="2">
    <source>
        <dbReference type="Proteomes" id="UP000586042"/>
    </source>
</evidence>
<comment type="caution">
    <text evidence="1">The sequence shown here is derived from an EMBL/GenBank/DDBJ whole genome shotgun (WGS) entry which is preliminary data.</text>
</comment>
<evidence type="ECO:0000313" key="1">
    <source>
        <dbReference type="EMBL" id="NUW33648.1"/>
    </source>
</evidence>
<keyword evidence="2" id="KW-1185">Reference proteome</keyword>
<organism evidence="1 2">
    <name type="scientific">Nonomuraea montanisoli</name>
    <dbReference type="NCBI Taxonomy" id="2741721"/>
    <lineage>
        <taxon>Bacteria</taxon>
        <taxon>Bacillati</taxon>
        <taxon>Actinomycetota</taxon>
        <taxon>Actinomycetes</taxon>
        <taxon>Streptosporangiales</taxon>
        <taxon>Streptosporangiaceae</taxon>
        <taxon>Nonomuraea</taxon>
    </lineage>
</organism>
<name>A0A7Y6M3E6_9ACTN</name>
<dbReference type="RefSeq" id="WP_175591081.1">
    <property type="nucleotide sequence ID" value="NZ_JABWGN010000007.1"/>
</dbReference>
<accession>A0A7Y6M3E6</accession>
<dbReference type="EMBL" id="JABWGN010000007">
    <property type="protein sequence ID" value="NUW33648.1"/>
    <property type="molecule type" value="Genomic_DNA"/>
</dbReference>
<dbReference type="Proteomes" id="UP000586042">
    <property type="component" value="Unassembled WGS sequence"/>
</dbReference>